<evidence type="ECO:0000313" key="3">
    <source>
        <dbReference type="EMBL" id="SUZ99332.1"/>
    </source>
</evidence>
<proteinExistence type="predicted"/>
<evidence type="ECO:0000256" key="2">
    <source>
        <dbReference type="SAM" id="Phobius"/>
    </source>
</evidence>
<protein>
    <submittedName>
        <fullName evidence="3">Uncharacterized protein</fullName>
    </submittedName>
</protein>
<accession>A0A381S5G2</accession>
<feature type="region of interest" description="Disordered" evidence="1">
    <location>
        <begin position="83"/>
        <end position="104"/>
    </location>
</feature>
<keyword evidence="2" id="KW-0812">Transmembrane</keyword>
<feature type="transmembrane region" description="Helical" evidence="2">
    <location>
        <begin position="55"/>
        <end position="76"/>
    </location>
</feature>
<name>A0A381S5G2_9ZZZZ</name>
<sequence>MMETVNIFLIGAGTGAVLSIISMLIISAANAEQYPLGGFLPALWMVADLGVTSQLVAAGILMMGGMTGYYLLLTFWRERPESLKKGVPQQNNDPDDSPVEITTEHPTLTVSGKSLAEFL</sequence>
<gene>
    <name evidence="3" type="ORF">METZ01_LOCUS52186</name>
</gene>
<reference evidence="3" key="1">
    <citation type="submission" date="2018-05" db="EMBL/GenBank/DDBJ databases">
        <authorList>
            <person name="Lanie J.A."/>
            <person name="Ng W.-L."/>
            <person name="Kazmierczak K.M."/>
            <person name="Andrzejewski T.M."/>
            <person name="Davidsen T.M."/>
            <person name="Wayne K.J."/>
            <person name="Tettelin H."/>
            <person name="Glass J.I."/>
            <person name="Rusch D."/>
            <person name="Podicherti R."/>
            <person name="Tsui H.-C.T."/>
            <person name="Winkler M.E."/>
        </authorList>
    </citation>
    <scope>NUCLEOTIDE SEQUENCE</scope>
</reference>
<keyword evidence="2" id="KW-0472">Membrane</keyword>
<dbReference type="EMBL" id="UINC01002692">
    <property type="protein sequence ID" value="SUZ99332.1"/>
    <property type="molecule type" value="Genomic_DNA"/>
</dbReference>
<evidence type="ECO:0000256" key="1">
    <source>
        <dbReference type="SAM" id="MobiDB-lite"/>
    </source>
</evidence>
<keyword evidence="2" id="KW-1133">Transmembrane helix</keyword>
<organism evidence="3">
    <name type="scientific">marine metagenome</name>
    <dbReference type="NCBI Taxonomy" id="408172"/>
    <lineage>
        <taxon>unclassified sequences</taxon>
        <taxon>metagenomes</taxon>
        <taxon>ecological metagenomes</taxon>
    </lineage>
</organism>
<dbReference type="AlphaFoldDB" id="A0A381S5G2"/>